<dbReference type="CDD" id="cd06261">
    <property type="entry name" value="TM_PBP2"/>
    <property type="match status" value="1"/>
</dbReference>
<evidence type="ECO:0000256" key="8">
    <source>
        <dbReference type="SAM" id="Coils"/>
    </source>
</evidence>
<feature type="transmembrane region" description="Helical" evidence="7">
    <location>
        <begin position="120"/>
        <end position="138"/>
    </location>
</feature>
<keyword evidence="8" id="KW-0175">Coiled coil</keyword>
<keyword evidence="5 7" id="KW-1133">Transmembrane helix</keyword>
<comment type="similarity">
    <text evidence="7">Belongs to the binding-protein-dependent transport system permease family.</text>
</comment>
<protein>
    <submittedName>
        <fullName evidence="10">ABC-type sugar transport system, permease component</fullName>
    </submittedName>
</protein>
<feature type="transmembrane region" description="Helical" evidence="7">
    <location>
        <begin position="83"/>
        <end position="108"/>
    </location>
</feature>
<feature type="transmembrane region" description="Helical" evidence="7">
    <location>
        <begin position="269"/>
        <end position="289"/>
    </location>
</feature>
<feature type="transmembrane region" description="Helical" evidence="7">
    <location>
        <begin position="21"/>
        <end position="41"/>
    </location>
</feature>
<dbReference type="RefSeq" id="WP_073290045.1">
    <property type="nucleotide sequence ID" value="NZ_FRCP01000020.1"/>
</dbReference>
<name>A0A1M7MAD4_9FIRM</name>
<evidence type="ECO:0000256" key="7">
    <source>
        <dbReference type="RuleBase" id="RU363032"/>
    </source>
</evidence>
<dbReference type="Gene3D" id="1.10.3720.10">
    <property type="entry name" value="MetI-like"/>
    <property type="match status" value="1"/>
</dbReference>
<dbReference type="SUPFAM" id="SSF161098">
    <property type="entry name" value="MetI-like"/>
    <property type="match status" value="1"/>
</dbReference>
<dbReference type="GO" id="GO:0005886">
    <property type="term" value="C:plasma membrane"/>
    <property type="evidence" value="ECO:0007669"/>
    <property type="project" value="UniProtKB-SubCell"/>
</dbReference>
<dbReference type="InterPro" id="IPR050809">
    <property type="entry name" value="UgpAE/MalFG_permease"/>
</dbReference>
<dbReference type="InterPro" id="IPR035906">
    <property type="entry name" value="MetI-like_sf"/>
</dbReference>
<evidence type="ECO:0000313" key="10">
    <source>
        <dbReference type="EMBL" id="SHM87672.1"/>
    </source>
</evidence>
<evidence type="ECO:0000256" key="4">
    <source>
        <dbReference type="ARBA" id="ARBA00022692"/>
    </source>
</evidence>
<keyword evidence="10" id="KW-0762">Sugar transport</keyword>
<evidence type="ECO:0000313" key="11">
    <source>
        <dbReference type="Proteomes" id="UP000184038"/>
    </source>
</evidence>
<proteinExistence type="inferred from homology"/>
<reference evidence="10 11" key="1">
    <citation type="submission" date="2016-11" db="EMBL/GenBank/DDBJ databases">
        <authorList>
            <person name="Jaros S."/>
            <person name="Januszkiewicz K."/>
            <person name="Wedrychowicz H."/>
        </authorList>
    </citation>
    <scope>NUCLEOTIDE SEQUENCE [LARGE SCALE GENOMIC DNA]</scope>
    <source>
        <strain evidence="10 11">DSM 15930</strain>
    </source>
</reference>
<dbReference type="EMBL" id="FRCP01000020">
    <property type="protein sequence ID" value="SHM87672.1"/>
    <property type="molecule type" value="Genomic_DNA"/>
</dbReference>
<organism evidence="10 11">
    <name type="scientific">Anaerosporobacter mobilis DSM 15930</name>
    <dbReference type="NCBI Taxonomy" id="1120996"/>
    <lineage>
        <taxon>Bacteria</taxon>
        <taxon>Bacillati</taxon>
        <taxon>Bacillota</taxon>
        <taxon>Clostridia</taxon>
        <taxon>Lachnospirales</taxon>
        <taxon>Lachnospiraceae</taxon>
        <taxon>Anaerosporobacter</taxon>
    </lineage>
</organism>
<keyword evidence="2 7" id="KW-0813">Transport</keyword>
<dbReference type="STRING" id="1120996.SAMN02746066_03695"/>
<dbReference type="InterPro" id="IPR000515">
    <property type="entry name" value="MetI-like"/>
</dbReference>
<sequence length="331" mass="37716">MSREKTVKRKTGHLKKKEEHVGYLFVLPWIIGMLLFVIYPLTQSFQYAFYKIKMTPKGRVLTWVGMKNYLDIWQKDVNFPTELAGYALNTLLAVPVIVVFALIISLLLNSKIRMKGVFRLIFFLPVIIASGPVMAQLADQGAATIPSMNTVMIYQVLNGFLPGMIAEAITNLFDNMIMILWYSGVQILLFLAAIQKIDKSLYEAAKIDGSSTWEEFWKITLPTIKPMVLLTAVYTVIFLSNNEQNGLIVLIQSAMFDVSRGYGYASAMAWMYAIIVTVIVALVAVLLITKKDAYAKKEKAYRRELKKEKRTLAKVRRKGERYEHKMQKTSN</sequence>
<comment type="subcellular location">
    <subcellularLocation>
        <location evidence="1 7">Cell membrane</location>
        <topology evidence="1 7">Multi-pass membrane protein</topology>
    </subcellularLocation>
</comment>
<evidence type="ECO:0000256" key="3">
    <source>
        <dbReference type="ARBA" id="ARBA00022475"/>
    </source>
</evidence>
<gene>
    <name evidence="10" type="ORF">SAMN02746066_03695</name>
</gene>
<keyword evidence="6 7" id="KW-0472">Membrane</keyword>
<feature type="coiled-coil region" evidence="8">
    <location>
        <begin position="291"/>
        <end position="325"/>
    </location>
</feature>
<dbReference type="AlphaFoldDB" id="A0A1M7MAD4"/>
<dbReference type="PROSITE" id="PS50928">
    <property type="entry name" value="ABC_TM1"/>
    <property type="match status" value="1"/>
</dbReference>
<dbReference type="PANTHER" id="PTHR43227:SF3">
    <property type="entry name" value="BINDING-PROTEIN-DEPENDENT TRANSPORT SYSTEMS INNER MEMBRANE COMPONENT"/>
    <property type="match status" value="1"/>
</dbReference>
<evidence type="ECO:0000256" key="5">
    <source>
        <dbReference type="ARBA" id="ARBA00022989"/>
    </source>
</evidence>
<dbReference type="Proteomes" id="UP000184038">
    <property type="component" value="Unassembled WGS sequence"/>
</dbReference>
<evidence type="ECO:0000256" key="2">
    <source>
        <dbReference type="ARBA" id="ARBA00022448"/>
    </source>
</evidence>
<accession>A0A1M7MAD4</accession>
<feature type="transmembrane region" description="Helical" evidence="7">
    <location>
        <begin position="176"/>
        <end position="195"/>
    </location>
</feature>
<evidence type="ECO:0000256" key="6">
    <source>
        <dbReference type="ARBA" id="ARBA00023136"/>
    </source>
</evidence>
<evidence type="ECO:0000256" key="1">
    <source>
        <dbReference type="ARBA" id="ARBA00004651"/>
    </source>
</evidence>
<evidence type="ECO:0000259" key="9">
    <source>
        <dbReference type="PROSITE" id="PS50928"/>
    </source>
</evidence>
<dbReference type="Pfam" id="PF00528">
    <property type="entry name" value="BPD_transp_1"/>
    <property type="match status" value="1"/>
</dbReference>
<dbReference type="GO" id="GO:0055085">
    <property type="term" value="P:transmembrane transport"/>
    <property type="evidence" value="ECO:0007669"/>
    <property type="project" value="InterPro"/>
</dbReference>
<keyword evidence="4 7" id="KW-0812">Transmembrane</keyword>
<dbReference type="OrthoDB" id="9788108at2"/>
<keyword evidence="3" id="KW-1003">Cell membrane</keyword>
<feature type="domain" description="ABC transmembrane type-1" evidence="9">
    <location>
        <begin position="83"/>
        <end position="287"/>
    </location>
</feature>
<keyword evidence="11" id="KW-1185">Reference proteome</keyword>
<dbReference type="PANTHER" id="PTHR43227">
    <property type="entry name" value="BLL4140 PROTEIN"/>
    <property type="match status" value="1"/>
</dbReference>